<dbReference type="EMBL" id="JADBEF010000001">
    <property type="protein sequence ID" value="MBE1563362.1"/>
    <property type="molecule type" value="Genomic_DNA"/>
</dbReference>
<gene>
    <name evidence="2" type="ORF">H4W81_006141</name>
</gene>
<organism evidence="2 3">
    <name type="scientific">Nonomuraea africana</name>
    <dbReference type="NCBI Taxonomy" id="46171"/>
    <lineage>
        <taxon>Bacteria</taxon>
        <taxon>Bacillati</taxon>
        <taxon>Actinomycetota</taxon>
        <taxon>Actinomycetes</taxon>
        <taxon>Streptosporangiales</taxon>
        <taxon>Streptosporangiaceae</taxon>
        <taxon>Nonomuraea</taxon>
    </lineage>
</organism>
<dbReference type="Proteomes" id="UP000661607">
    <property type="component" value="Unassembled WGS sequence"/>
</dbReference>
<name>A0ABR9KMV8_9ACTN</name>
<feature type="region of interest" description="Disordered" evidence="1">
    <location>
        <begin position="242"/>
        <end position="275"/>
    </location>
</feature>
<feature type="compositionally biased region" description="Polar residues" evidence="1">
    <location>
        <begin position="263"/>
        <end position="275"/>
    </location>
</feature>
<protein>
    <submittedName>
        <fullName evidence="2">Uncharacterized protein</fullName>
    </submittedName>
</protein>
<comment type="caution">
    <text evidence="2">The sequence shown here is derived from an EMBL/GenBank/DDBJ whole genome shotgun (WGS) entry which is preliminary data.</text>
</comment>
<proteinExistence type="predicted"/>
<feature type="compositionally biased region" description="Low complexity" evidence="1">
    <location>
        <begin position="30"/>
        <end position="41"/>
    </location>
</feature>
<accession>A0ABR9KMV8</accession>
<evidence type="ECO:0000313" key="2">
    <source>
        <dbReference type="EMBL" id="MBE1563362.1"/>
    </source>
</evidence>
<feature type="region of interest" description="Disordered" evidence="1">
    <location>
        <begin position="24"/>
        <end position="55"/>
    </location>
</feature>
<keyword evidence="3" id="KW-1185">Reference proteome</keyword>
<evidence type="ECO:0000313" key="3">
    <source>
        <dbReference type="Proteomes" id="UP000661607"/>
    </source>
</evidence>
<sequence length="275" mass="30567">MWSMMTCGGRQGVRVRLTVSRGPRMSIHAPPTRTPVRSTTPCASPARTRGRVTVHPGPRARLWGMVHPGPPTRGRVTVHPGPRARLWGMVHPGPPTRGRVTVHPGPRVRLWGMVHPGPPTRGRVTVHPGPRVRLWGMVPRGPRVGTHSGVMARRGSRVLIRVPVMLPPHRPGTGRGSLIRVCRRWVVRRLRRVPDRLSRGPVRDCGTILNCDCHRWHLIREPIPDRRLSLCRCPGRFLAPMSESRPRVGGTSRRGPTDFRSQEAASSCCSAHSGR</sequence>
<reference evidence="2 3" key="1">
    <citation type="submission" date="2020-10" db="EMBL/GenBank/DDBJ databases">
        <title>Sequencing the genomes of 1000 actinobacteria strains.</title>
        <authorList>
            <person name="Klenk H.-P."/>
        </authorList>
    </citation>
    <scope>NUCLEOTIDE SEQUENCE [LARGE SCALE GENOMIC DNA]</scope>
    <source>
        <strain evidence="2 3">DSM 43748</strain>
    </source>
</reference>
<evidence type="ECO:0000256" key="1">
    <source>
        <dbReference type="SAM" id="MobiDB-lite"/>
    </source>
</evidence>